<dbReference type="SUPFAM" id="SSF51905">
    <property type="entry name" value="FAD/NAD(P)-binding domain"/>
    <property type="match status" value="2"/>
</dbReference>
<keyword evidence="6" id="KW-0503">Monooxygenase</keyword>
<evidence type="ECO:0000256" key="1">
    <source>
        <dbReference type="ARBA" id="ARBA00022630"/>
    </source>
</evidence>
<dbReference type="InterPro" id="IPR020946">
    <property type="entry name" value="Flavin_mOase-like"/>
</dbReference>
<dbReference type="Pfam" id="PF00743">
    <property type="entry name" value="FMO-like"/>
    <property type="match status" value="1"/>
</dbReference>
<evidence type="ECO:0000313" key="6">
    <source>
        <dbReference type="EMBL" id="KAF4313049.1"/>
    </source>
</evidence>
<dbReference type="InterPro" id="IPR050775">
    <property type="entry name" value="FAD-binding_Monooxygenases"/>
</dbReference>
<reference evidence="6" key="1">
    <citation type="submission" date="2020-04" db="EMBL/GenBank/DDBJ databases">
        <title>Genome Assembly and Annotation of Botryosphaeria dothidea sdau 11-99, a Latent Pathogen of Apple Fruit Ring Rot in China.</title>
        <authorList>
            <person name="Yu C."/>
            <person name="Diao Y."/>
            <person name="Lu Q."/>
            <person name="Zhao J."/>
            <person name="Cui S."/>
            <person name="Peng C."/>
            <person name="He B."/>
            <person name="Liu H."/>
        </authorList>
    </citation>
    <scope>NUCLEOTIDE SEQUENCE [LARGE SCALE GENOMIC DNA]</scope>
    <source>
        <strain evidence="6">Sdau11-99</strain>
    </source>
</reference>
<sequence length="778" mass="85718">MLAKSFISSAVLGLAAIQHALAQTCSTQSTKITFYGAPDNDPPGPATAYTCAKVSGRQYTAGGTGSYDDPLTFATAKGEFNDCEVIYAPYLKKYLIHQDYCAQCTDDWTSSRTWHIDIWTGNSNNDGQPQIECENALTPDADQSIVRNPPAGLDVDLSPTWSNGQCHTEHTYNNADASKACSGGSGGGGSGSCSWDGHCAGAKCSTYDDCSDELLDPTMAATSGQHFDALIVGAGLGGIYQLHELRKLGLSVRVIDVASDVGGTWYWNRYPGAMSDTESFVYRYSWDKEDLQTYPWPNHYVHQPEVLEYIKHIVEKHDLRKDMQFNTELLSADWDDDAKLWRIVVSTGETFLARYFIPALGVLSKRNFPAIPGIDAFKGDLIHTSQWPHDLDVTNKRVGIIGCGSTGVQIVTAIAPKVASLTSFIRHPQYSVPSGNKPVAPEYRAWVNDNYDAIWQQLRDSALGFGFAESTRPVFSVPEDERERIFEQLWARGSGFRFMFEGFGDIATNKDANEEACKFIRKKIRQTVQDPEKARKLTPWEPLARRPICDSGYFEQFNRDNVDIVDILANPIDSIVPTGIQTSDGALHELDVIVFATGFDAVDGSYTRVCIRGHGGETIKERWADGPTSYLGSFEAGFPNMFMVCGPQSAFSSMPPMLEASVEVITAAIRRAEEVRKERGGEPALVEATEEAEKGWARRCEEVSAGSLFRMENSWIFGANIPGKPLACRFYFGGLKSWRDQMKEVMEDGWRGFKPFASDAPAKVPTASIVPEATAVPS</sequence>
<feature type="chain" id="PRO_5034619748" evidence="5">
    <location>
        <begin position="23"/>
        <end position="778"/>
    </location>
</feature>
<evidence type="ECO:0000256" key="2">
    <source>
        <dbReference type="ARBA" id="ARBA00022827"/>
    </source>
</evidence>
<evidence type="ECO:0000256" key="4">
    <source>
        <dbReference type="ARBA" id="ARBA00023002"/>
    </source>
</evidence>
<dbReference type="Proteomes" id="UP000572817">
    <property type="component" value="Unassembled WGS sequence"/>
</dbReference>
<accession>A0A8H4J5K2</accession>
<evidence type="ECO:0000256" key="5">
    <source>
        <dbReference type="SAM" id="SignalP"/>
    </source>
</evidence>
<keyword evidence="7" id="KW-1185">Reference proteome</keyword>
<dbReference type="OrthoDB" id="66881at2759"/>
<protein>
    <submittedName>
        <fullName evidence="6">Cyclohexanone monooxygenase protein</fullName>
    </submittedName>
</protein>
<keyword evidence="2" id="KW-0274">FAD</keyword>
<evidence type="ECO:0000313" key="7">
    <source>
        <dbReference type="Proteomes" id="UP000572817"/>
    </source>
</evidence>
<keyword evidence="1" id="KW-0285">Flavoprotein</keyword>
<proteinExistence type="predicted"/>
<dbReference type="EMBL" id="WWBZ02000001">
    <property type="protein sequence ID" value="KAF4313049.1"/>
    <property type="molecule type" value="Genomic_DNA"/>
</dbReference>
<feature type="signal peptide" evidence="5">
    <location>
        <begin position="1"/>
        <end position="22"/>
    </location>
</feature>
<dbReference type="GO" id="GO:0050661">
    <property type="term" value="F:NADP binding"/>
    <property type="evidence" value="ECO:0007669"/>
    <property type="project" value="InterPro"/>
</dbReference>
<dbReference type="PANTHER" id="PTHR43098:SF5">
    <property type="entry name" value="DUAL-FUNCTIONAL MONOOXYGENASE_METHYLTRANSFERASE PSOF"/>
    <property type="match status" value="1"/>
</dbReference>
<keyword evidence="4" id="KW-0560">Oxidoreductase</keyword>
<dbReference type="InterPro" id="IPR036188">
    <property type="entry name" value="FAD/NAD-bd_sf"/>
</dbReference>
<comment type="caution">
    <text evidence="6">The sequence shown here is derived from an EMBL/GenBank/DDBJ whole genome shotgun (WGS) entry which is preliminary data.</text>
</comment>
<dbReference type="GO" id="GO:0050660">
    <property type="term" value="F:flavin adenine dinucleotide binding"/>
    <property type="evidence" value="ECO:0007669"/>
    <property type="project" value="InterPro"/>
</dbReference>
<dbReference type="Gene3D" id="3.50.50.60">
    <property type="entry name" value="FAD/NAD(P)-binding domain"/>
    <property type="match status" value="2"/>
</dbReference>
<gene>
    <name evidence="6" type="ORF">GTA08_BOTSDO00399</name>
</gene>
<evidence type="ECO:0000256" key="3">
    <source>
        <dbReference type="ARBA" id="ARBA00022857"/>
    </source>
</evidence>
<keyword evidence="3" id="KW-0521">NADP</keyword>
<organism evidence="6 7">
    <name type="scientific">Botryosphaeria dothidea</name>
    <dbReference type="NCBI Taxonomy" id="55169"/>
    <lineage>
        <taxon>Eukaryota</taxon>
        <taxon>Fungi</taxon>
        <taxon>Dikarya</taxon>
        <taxon>Ascomycota</taxon>
        <taxon>Pezizomycotina</taxon>
        <taxon>Dothideomycetes</taxon>
        <taxon>Dothideomycetes incertae sedis</taxon>
        <taxon>Botryosphaeriales</taxon>
        <taxon>Botryosphaeriaceae</taxon>
        <taxon>Botryosphaeria</taxon>
    </lineage>
</organism>
<dbReference type="AlphaFoldDB" id="A0A8H4J5K2"/>
<dbReference type="PANTHER" id="PTHR43098">
    <property type="entry name" value="L-ORNITHINE N(5)-MONOOXYGENASE-RELATED"/>
    <property type="match status" value="1"/>
</dbReference>
<name>A0A8H4J5K2_9PEZI</name>
<dbReference type="GO" id="GO:0004499">
    <property type="term" value="F:N,N-dimethylaniline monooxygenase activity"/>
    <property type="evidence" value="ECO:0007669"/>
    <property type="project" value="InterPro"/>
</dbReference>
<keyword evidence="5" id="KW-0732">Signal</keyword>